<keyword evidence="3" id="KW-0808">Transferase</keyword>
<dbReference type="Proteomes" id="UP000604341">
    <property type="component" value="Unassembled WGS sequence"/>
</dbReference>
<dbReference type="InterPro" id="IPR029063">
    <property type="entry name" value="SAM-dependent_MTases_sf"/>
</dbReference>
<dbReference type="PIRSF" id="PIRSF015855">
    <property type="entry name" value="TypeIII_Mtase_mKpnI"/>
    <property type="match status" value="1"/>
</dbReference>
<evidence type="ECO:0000259" key="5">
    <source>
        <dbReference type="Pfam" id="PF01555"/>
    </source>
</evidence>
<name>A0ABQ2FQL0_9DEIO</name>
<dbReference type="Pfam" id="PF01555">
    <property type="entry name" value="N6_N4_Mtase"/>
    <property type="match status" value="1"/>
</dbReference>
<comment type="similarity">
    <text evidence="1">Belongs to the N(4)/N(6)-methyltransferase family.</text>
</comment>
<dbReference type="GO" id="GO:0032259">
    <property type="term" value="P:methylation"/>
    <property type="evidence" value="ECO:0007669"/>
    <property type="project" value="UniProtKB-KW"/>
</dbReference>
<dbReference type="Gene3D" id="3.40.50.150">
    <property type="entry name" value="Vaccinia Virus protein VP39"/>
    <property type="match status" value="1"/>
</dbReference>
<accession>A0ABQ2FQL0</accession>
<gene>
    <name evidence="6" type="ORF">GCM10010844_39570</name>
</gene>
<proteinExistence type="inferred from homology"/>
<dbReference type="PRINTS" id="PR00506">
    <property type="entry name" value="D21N6MTFRASE"/>
</dbReference>
<dbReference type="SUPFAM" id="SSF53335">
    <property type="entry name" value="S-adenosyl-L-methionine-dependent methyltransferases"/>
    <property type="match status" value="1"/>
</dbReference>
<comment type="caution">
    <text evidence="6">The sequence shown here is derived from an EMBL/GenBank/DDBJ whole genome shotgun (WGS) entry which is preliminary data.</text>
</comment>
<evidence type="ECO:0000256" key="2">
    <source>
        <dbReference type="ARBA" id="ARBA00022603"/>
    </source>
</evidence>
<keyword evidence="7" id="KW-1185">Reference proteome</keyword>
<dbReference type="PROSITE" id="PS00092">
    <property type="entry name" value="N6_MTASE"/>
    <property type="match status" value="1"/>
</dbReference>
<dbReference type="InterPro" id="IPR002295">
    <property type="entry name" value="N4/N6-MTase_EcoPI_Mod-like"/>
</dbReference>
<dbReference type="GO" id="GO:0008168">
    <property type="term" value="F:methyltransferase activity"/>
    <property type="evidence" value="ECO:0007669"/>
    <property type="project" value="UniProtKB-KW"/>
</dbReference>
<evidence type="ECO:0000313" key="6">
    <source>
        <dbReference type="EMBL" id="GGL16743.1"/>
    </source>
</evidence>
<organism evidence="6 7">
    <name type="scientific">Deinococcus radiotolerans</name>
    <dbReference type="NCBI Taxonomy" id="1309407"/>
    <lineage>
        <taxon>Bacteria</taxon>
        <taxon>Thermotogati</taxon>
        <taxon>Deinococcota</taxon>
        <taxon>Deinococci</taxon>
        <taxon>Deinococcales</taxon>
        <taxon>Deinococcaceae</taxon>
        <taxon>Deinococcus</taxon>
    </lineage>
</organism>
<protein>
    <submittedName>
        <fullName evidence="6">Adenine methyltransferase</fullName>
    </submittedName>
</protein>
<dbReference type="EMBL" id="BMPE01000023">
    <property type="protein sequence ID" value="GGL16743.1"/>
    <property type="molecule type" value="Genomic_DNA"/>
</dbReference>
<evidence type="ECO:0000256" key="3">
    <source>
        <dbReference type="ARBA" id="ARBA00022679"/>
    </source>
</evidence>
<dbReference type="InterPro" id="IPR002052">
    <property type="entry name" value="DNA_methylase_N6_adenine_CS"/>
</dbReference>
<keyword evidence="4" id="KW-0949">S-adenosyl-L-methionine</keyword>
<evidence type="ECO:0000256" key="4">
    <source>
        <dbReference type="ARBA" id="ARBA00022691"/>
    </source>
</evidence>
<reference evidence="7" key="1">
    <citation type="journal article" date="2019" name="Int. J. Syst. Evol. Microbiol.">
        <title>The Global Catalogue of Microorganisms (GCM) 10K type strain sequencing project: providing services to taxonomists for standard genome sequencing and annotation.</title>
        <authorList>
            <consortium name="The Broad Institute Genomics Platform"/>
            <consortium name="The Broad Institute Genome Sequencing Center for Infectious Disease"/>
            <person name="Wu L."/>
            <person name="Ma J."/>
        </authorList>
    </citation>
    <scope>NUCLEOTIDE SEQUENCE [LARGE SCALE GENOMIC DNA]</scope>
    <source>
        <strain evidence="7">JCM 19173</strain>
    </source>
</reference>
<evidence type="ECO:0000313" key="7">
    <source>
        <dbReference type="Proteomes" id="UP000604341"/>
    </source>
</evidence>
<sequence length="613" mass="69115">MTKLPTISPNPLQQRLEVLKTQFPEIFADGKLSLPKLQELLGESVDTSRERFGLTWAGRADAVRALQNGTTATLRPDRAQSLEFDTTGNLILEGDNLEVLKLLQHAYHRQVKLIYIDPPYNTGNDFVYPDDFRDGARAYRRFSGQVDEDGNATTTDQGSGGRLHSRWLNMMYPRLQLAKSLLRDDGVIFISIDDNEVANLRLVMDEIFGPENHIGTLIWQRRQRADNRNENNFSTDHEYLLCYGRSDSSVFRGESIDKSKYTNPDNDPRGPWASIDLSGLATAEQRPNLHYDIVDPATGICYPPNPNRGWSKSRERMGQMISEGRILFPSKPEGRPREKKFLADIQRENTGFSSVLDNDVVGFTTNGTRDLTEIFGERAFDFPKPVVLIQTIIEQITKQDDIVLDFFAGSGTTGQAVFEANMKDGGNRRFILIQLPEPLNNTNYPTITSVTRARVRKVGEAKRAAVNGSLGMEGALDLGFRAFRWDTSNFKQYDPHAEDQMEMMKALQQNVLEGRSTEDQLFEILLRAGLPLSSRYEVVRIGGQHVYSVQGGKLLICLARPIHEGTLRAMLTHSPKPEQVVCLDVAFESENPDAVKMNIVSEMRDHGIQFRTV</sequence>
<dbReference type="RefSeq" id="WP_189070708.1">
    <property type="nucleotide sequence ID" value="NZ_BMPE01000023.1"/>
</dbReference>
<feature type="domain" description="DNA methylase N-4/N-6" evidence="5">
    <location>
        <begin position="111"/>
        <end position="423"/>
    </location>
</feature>
<dbReference type="InterPro" id="IPR002941">
    <property type="entry name" value="DNA_methylase_N4/N6"/>
</dbReference>
<evidence type="ECO:0000256" key="1">
    <source>
        <dbReference type="ARBA" id="ARBA00006594"/>
    </source>
</evidence>
<keyword evidence="2 6" id="KW-0489">Methyltransferase</keyword>